<dbReference type="SUPFAM" id="SSF55874">
    <property type="entry name" value="ATPase domain of HSP90 chaperone/DNA topoisomerase II/histidine kinase"/>
    <property type="match status" value="1"/>
</dbReference>
<feature type="transmembrane region" description="Helical" evidence="4">
    <location>
        <begin position="121"/>
        <end position="146"/>
    </location>
</feature>
<dbReference type="PANTHER" id="PTHR43547">
    <property type="entry name" value="TWO-COMPONENT HISTIDINE KINASE"/>
    <property type="match status" value="1"/>
</dbReference>
<dbReference type="EMBL" id="PDJZ01000003">
    <property type="protein sequence ID" value="RXJ85198.1"/>
    <property type="molecule type" value="Genomic_DNA"/>
</dbReference>
<keyword evidence="4" id="KW-0812">Transmembrane</keyword>
<dbReference type="Proteomes" id="UP000290870">
    <property type="component" value="Unassembled WGS sequence"/>
</dbReference>
<proteinExistence type="predicted"/>
<dbReference type="PANTHER" id="PTHR43547:SF2">
    <property type="entry name" value="HYBRID SIGNAL TRANSDUCTION HISTIDINE KINASE C"/>
    <property type="match status" value="1"/>
</dbReference>
<comment type="caution">
    <text evidence="6">The sequence shown here is derived from an EMBL/GenBank/DDBJ whole genome shotgun (WGS) entry which is preliminary data.</text>
</comment>
<name>A0A4Q0ZNJ6_9BACT</name>
<dbReference type="PRINTS" id="PR00344">
    <property type="entry name" value="BCTRLSENSOR"/>
</dbReference>
<dbReference type="PROSITE" id="PS50109">
    <property type="entry name" value="HIS_KIN"/>
    <property type="match status" value="1"/>
</dbReference>
<dbReference type="InterPro" id="IPR036097">
    <property type="entry name" value="HisK_dim/P_sf"/>
</dbReference>
<dbReference type="CDD" id="cd00075">
    <property type="entry name" value="HATPase"/>
    <property type="match status" value="1"/>
</dbReference>
<comment type="catalytic activity">
    <reaction evidence="1">
        <text>ATP + protein L-histidine = ADP + protein N-phospho-L-histidine.</text>
        <dbReference type="EC" id="2.7.13.3"/>
    </reaction>
</comment>
<evidence type="ECO:0000259" key="5">
    <source>
        <dbReference type="PROSITE" id="PS50109"/>
    </source>
</evidence>
<dbReference type="InterPro" id="IPR003661">
    <property type="entry name" value="HisK_dim/P_dom"/>
</dbReference>
<evidence type="ECO:0000313" key="6">
    <source>
        <dbReference type="EMBL" id="RXJ85198.1"/>
    </source>
</evidence>
<dbReference type="CDD" id="cd00082">
    <property type="entry name" value="HisKA"/>
    <property type="match status" value="1"/>
</dbReference>
<dbReference type="SUPFAM" id="SSF47384">
    <property type="entry name" value="Homodimeric domain of signal transducing histidine kinase"/>
    <property type="match status" value="1"/>
</dbReference>
<keyword evidence="6" id="KW-0418">Kinase</keyword>
<evidence type="ECO:0000313" key="7">
    <source>
        <dbReference type="Proteomes" id="UP000290870"/>
    </source>
</evidence>
<dbReference type="EC" id="2.7.13.3" evidence="2"/>
<dbReference type="GO" id="GO:0000155">
    <property type="term" value="F:phosphorelay sensor kinase activity"/>
    <property type="evidence" value="ECO:0007669"/>
    <property type="project" value="InterPro"/>
</dbReference>
<sequence>MLFVAFFYYQNEKTLYIDLVKSNMQNIISKASNEVIVSHMMQQKFDKEKYLNSKEYKISFYDENKNFLFGSLKENIDFSSKFIFNDNYLLLVDNSTVGHLGIEYIVLKDSSLMKKIEELRFSIITIFLFSYLFISIVGIYLAKLFLKPIKEERIKLNNFIKDTTHELNTPISAIIMSTQNEKLSAKQIERIRLSANRISEIYKDLTFIFLENKQKLTLLEELDLSIIIKEQIDNFEPLYLKKKLEVVYELEPTIFKINKDDFIRLFNNLFSNAIKYNKMNGKIKIVLKNRVLIVKDSGIGINKEKLKDIYKRYYRATNQSGGFGLGLNIVNMICKTYDVKIEVDSLENKGTTFTLKFK</sequence>
<dbReference type="Gene3D" id="1.10.287.130">
    <property type="match status" value="1"/>
</dbReference>
<dbReference type="InterPro" id="IPR036890">
    <property type="entry name" value="HATPase_C_sf"/>
</dbReference>
<dbReference type="InterPro" id="IPR004358">
    <property type="entry name" value="Sig_transdc_His_kin-like_C"/>
</dbReference>
<evidence type="ECO:0000256" key="3">
    <source>
        <dbReference type="ARBA" id="ARBA00022553"/>
    </source>
</evidence>
<accession>A0A4Q0ZNJ6</accession>
<feature type="domain" description="Histidine kinase" evidence="5">
    <location>
        <begin position="162"/>
        <end position="358"/>
    </location>
</feature>
<organism evidence="6 7">
    <name type="scientific">Arcobacter cloacae</name>
    <dbReference type="NCBI Taxonomy" id="1054034"/>
    <lineage>
        <taxon>Bacteria</taxon>
        <taxon>Pseudomonadati</taxon>
        <taxon>Campylobacterota</taxon>
        <taxon>Epsilonproteobacteria</taxon>
        <taxon>Campylobacterales</taxon>
        <taxon>Arcobacteraceae</taxon>
        <taxon>Arcobacter</taxon>
    </lineage>
</organism>
<dbReference type="AlphaFoldDB" id="A0A4Q0ZNJ6"/>
<protein>
    <recommendedName>
        <fullName evidence="2">histidine kinase</fullName>
        <ecNumber evidence="2">2.7.13.3</ecNumber>
    </recommendedName>
</protein>
<dbReference type="InterPro" id="IPR005467">
    <property type="entry name" value="His_kinase_dom"/>
</dbReference>
<dbReference type="SMART" id="SM00387">
    <property type="entry name" value="HATPase_c"/>
    <property type="match status" value="1"/>
</dbReference>
<evidence type="ECO:0000256" key="4">
    <source>
        <dbReference type="SAM" id="Phobius"/>
    </source>
</evidence>
<dbReference type="Gene3D" id="3.30.565.10">
    <property type="entry name" value="Histidine kinase-like ATPase, C-terminal domain"/>
    <property type="match status" value="1"/>
</dbReference>
<keyword evidence="4" id="KW-1133">Transmembrane helix</keyword>
<keyword evidence="6" id="KW-0808">Transferase</keyword>
<evidence type="ECO:0000256" key="1">
    <source>
        <dbReference type="ARBA" id="ARBA00000085"/>
    </source>
</evidence>
<keyword evidence="3" id="KW-0597">Phosphoprotein</keyword>
<keyword evidence="4" id="KW-0472">Membrane</keyword>
<evidence type="ECO:0000256" key="2">
    <source>
        <dbReference type="ARBA" id="ARBA00012438"/>
    </source>
</evidence>
<dbReference type="Pfam" id="PF00512">
    <property type="entry name" value="HisKA"/>
    <property type="match status" value="1"/>
</dbReference>
<dbReference type="InterPro" id="IPR003594">
    <property type="entry name" value="HATPase_dom"/>
</dbReference>
<reference evidence="6 7" key="1">
    <citation type="submission" date="2017-10" db="EMBL/GenBank/DDBJ databases">
        <title>Genomics of the genus Arcobacter.</title>
        <authorList>
            <person name="Perez-Cataluna A."/>
            <person name="Figueras M.J."/>
        </authorList>
    </citation>
    <scope>NUCLEOTIDE SEQUENCE [LARGE SCALE GENOMIC DNA]</scope>
    <source>
        <strain evidence="6 7">F26</strain>
    </source>
</reference>
<gene>
    <name evidence="6" type="ORF">CRU90_03670</name>
</gene>
<dbReference type="Pfam" id="PF02518">
    <property type="entry name" value="HATPase_c"/>
    <property type="match status" value="1"/>
</dbReference>
<dbReference type="SMART" id="SM00388">
    <property type="entry name" value="HisKA"/>
    <property type="match status" value="1"/>
</dbReference>